<sequence>MRRSRLSAHNLRIHTAAFPKVSLHYIVVGTIVTLCVQQSYFPINRLQEERAEEANDDQTPIDALGFSYDGLSPQDINMDVRRQASIDALGLYSGNVASLSTPMDRLIARQDRRQPGEMCGRTRDVETLDAGELASELSEDAQQDDVMSVGSGSLQASSDTLSVTRENFMECTKEKDEQAARNWRRLKMRRRNTIGKTKRIHKAAPAVQPIRG</sequence>
<proteinExistence type="predicted"/>
<keyword evidence="1" id="KW-0472">Membrane</keyword>
<evidence type="ECO:0000313" key="2">
    <source>
        <dbReference type="EMBL" id="KAL1610090.1"/>
    </source>
</evidence>
<organism evidence="2 3">
    <name type="scientific">Paraconiothyrium brasiliense</name>
    <dbReference type="NCBI Taxonomy" id="300254"/>
    <lineage>
        <taxon>Eukaryota</taxon>
        <taxon>Fungi</taxon>
        <taxon>Dikarya</taxon>
        <taxon>Ascomycota</taxon>
        <taxon>Pezizomycotina</taxon>
        <taxon>Dothideomycetes</taxon>
        <taxon>Pleosporomycetidae</taxon>
        <taxon>Pleosporales</taxon>
        <taxon>Massarineae</taxon>
        <taxon>Didymosphaeriaceae</taxon>
        <taxon>Paraconiothyrium</taxon>
    </lineage>
</organism>
<dbReference type="Proteomes" id="UP001521785">
    <property type="component" value="Unassembled WGS sequence"/>
</dbReference>
<gene>
    <name evidence="2" type="ORF">SLS60_001755</name>
</gene>
<keyword evidence="1" id="KW-1133">Transmembrane helix</keyword>
<comment type="caution">
    <text evidence="2">The sequence shown here is derived from an EMBL/GenBank/DDBJ whole genome shotgun (WGS) entry which is preliminary data.</text>
</comment>
<accession>A0ABR3S085</accession>
<name>A0ABR3S085_9PLEO</name>
<keyword evidence="3" id="KW-1185">Reference proteome</keyword>
<evidence type="ECO:0000256" key="1">
    <source>
        <dbReference type="SAM" id="Phobius"/>
    </source>
</evidence>
<feature type="transmembrane region" description="Helical" evidence="1">
    <location>
        <begin position="21"/>
        <end position="41"/>
    </location>
</feature>
<dbReference type="EMBL" id="JAKJXO020000002">
    <property type="protein sequence ID" value="KAL1610090.1"/>
    <property type="molecule type" value="Genomic_DNA"/>
</dbReference>
<keyword evidence="1" id="KW-0812">Transmembrane</keyword>
<protein>
    <submittedName>
        <fullName evidence="2">Uncharacterized protein</fullName>
    </submittedName>
</protein>
<reference evidence="2 3" key="1">
    <citation type="submission" date="2024-02" db="EMBL/GenBank/DDBJ databases">
        <title>De novo assembly and annotation of 12 fungi associated with fruit tree decline syndrome in Ontario, Canada.</title>
        <authorList>
            <person name="Sulman M."/>
            <person name="Ellouze W."/>
            <person name="Ilyukhin E."/>
        </authorList>
    </citation>
    <scope>NUCLEOTIDE SEQUENCE [LARGE SCALE GENOMIC DNA]</scope>
    <source>
        <strain evidence="2 3">M42-189</strain>
    </source>
</reference>
<evidence type="ECO:0000313" key="3">
    <source>
        <dbReference type="Proteomes" id="UP001521785"/>
    </source>
</evidence>